<protein>
    <submittedName>
        <fullName evidence="3">Membrane protein CcdC involved in cytochrome C biogenesis</fullName>
    </submittedName>
    <submittedName>
        <fullName evidence="2">Membrane protein involved in cytochrome C biogenesis</fullName>
    </submittedName>
</protein>
<dbReference type="RefSeq" id="WP_232025836.1">
    <property type="nucleotide sequence ID" value="NZ_BJUE01000023.1"/>
</dbReference>
<feature type="transmembrane region" description="Helical" evidence="1">
    <location>
        <begin position="20"/>
        <end position="41"/>
    </location>
</feature>
<accession>A0A8B4QAH6</accession>
<evidence type="ECO:0000313" key="4">
    <source>
        <dbReference type="Proteomes" id="UP000254330"/>
    </source>
</evidence>
<keyword evidence="1" id="KW-0812">Transmembrane</keyword>
<dbReference type="Proteomes" id="UP000294641">
    <property type="component" value="Unassembled WGS sequence"/>
</dbReference>
<dbReference type="PANTHER" id="PTHR39164:SF1">
    <property type="entry name" value="PROTEIN CCDC"/>
    <property type="match status" value="1"/>
</dbReference>
<feature type="transmembrane region" description="Helical" evidence="1">
    <location>
        <begin position="144"/>
        <end position="164"/>
    </location>
</feature>
<evidence type="ECO:0000313" key="5">
    <source>
        <dbReference type="Proteomes" id="UP000294641"/>
    </source>
</evidence>
<dbReference type="PANTHER" id="PTHR39164">
    <property type="entry name" value="PROTEIN CCDC"/>
    <property type="match status" value="1"/>
</dbReference>
<feature type="transmembrane region" description="Helical" evidence="1">
    <location>
        <begin position="53"/>
        <end position="72"/>
    </location>
</feature>
<dbReference type="EMBL" id="SNZG01000028">
    <property type="protein sequence ID" value="TDR35774.1"/>
    <property type="molecule type" value="Genomic_DNA"/>
</dbReference>
<dbReference type="Pfam" id="PF07301">
    <property type="entry name" value="DUF1453"/>
    <property type="match status" value="1"/>
</dbReference>
<evidence type="ECO:0000313" key="2">
    <source>
        <dbReference type="EMBL" id="STX09678.1"/>
    </source>
</evidence>
<dbReference type="InterPro" id="IPR031306">
    <property type="entry name" value="CcdC"/>
</dbReference>
<reference evidence="2 4" key="1">
    <citation type="submission" date="2018-06" db="EMBL/GenBank/DDBJ databases">
        <authorList>
            <consortium name="Pathogen Informatics"/>
            <person name="Doyle S."/>
        </authorList>
    </citation>
    <scope>NUCLEOTIDE SEQUENCE [LARGE SCALE GENOMIC DNA]</scope>
    <source>
        <strain evidence="2 4">NCTC10597</strain>
    </source>
</reference>
<proteinExistence type="predicted"/>
<keyword evidence="1" id="KW-0472">Membrane</keyword>
<dbReference type="Proteomes" id="UP000254330">
    <property type="component" value="Unassembled WGS sequence"/>
</dbReference>
<dbReference type="PIRSF" id="PIRSF021441">
    <property type="entry name" value="DUF1453"/>
    <property type="match status" value="1"/>
</dbReference>
<keyword evidence="1" id="KW-1133">Transmembrane helix</keyword>
<gene>
    <name evidence="3" type="ORF">DFR61_1284</name>
    <name evidence="2" type="ORF">NCTC10597_01371</name>
</gene>
<reference evidence="3 5" key="2">
    <citation type="submission" date="2019-03" db="EMBL/GenBank/DDBJ databases">
        <title>Genomic Encyclopedia of Type Strains, Phase IV (KMG-IV): sequencing the most valuable type-strain genomes for metagenomic binning, comparative biology and taxonomic classification.</title>
        <authorList>
            <person name="Goeker M."/>
        </authorList>
    </citation>
    <scope>NUCLEOTIDE SEQUENCE [LARGE SCALE GENOMIC DNA]</scope>
    <source>
        <strain evidence="3 5">DSM 20580</strain>
    </source>
</reference>
<dbReference type="EMBL" id="UGNP01000001">
    <property type="protein sequence ID" value="STX09678.1"/>
    <property type="molecule type" value="Genomic_DNA"/>
</dbReference>
<comment type="caution">
    <text evidence="2">The sequence shown here is derived from an EMBL/GenBank/DDBJ whole genome shotgun (WGS) entry which is preliminary data.</text>
</comment>
<evidence type="ECO:0000313" key="3">
    <source>
        <dbReference type="EMBL" id="TDR35774.1"/>
    </source>
</evidence>
<evidence type="ECO:0000256" key="1">
    <source>
        <dbReference type="SAM" id="Phobius"/>
    </source>
</evidence>
<sequence>MSFSSLPLQLALIDSIPSQYLLIGSTILVVVMGIMMMFIRMKSSEKPANAKKIIIPPIGMATGALMYISPYFRVTFDHTVVAILVGVLCSLLLIKTSKFHIVGNDIFLKPSKAFFFVLFGLLAFRTIAKVYLGGEFHLGELGGLFWLLAFSMILPWRLAMLWQFKKLQKQL</sequence>
<feature type="transmembrane region" description="Helical" evidence="1">
    <location>
        <begin position="78"/>
        <end position="94"/>
    </location>
</feature>
<organism evidence="2 4">
    <name type="scientific">Kurthia zopfii</name>
    <dbReference type="NCBI Taxonomy" id="1650"/>
    <lineage>
        <taxon>Bacteria</taxon>
        <taxon>Bacillati</taxon>
        <taxon>Bacillota</taxon>
        <taxon>Bacilli</taxon>
        <taxon>Bacillales</taxon>
        <taxon>Caryophanaceae</taxon>
        <taxon>Kurthia</taxon>
    </lineage>
</organism>
<keyword evidence="5" id="KW-1185">Reference proteome</keyword>
<name>A0A8B4QAH6_9BACL</name>
<dbReference type="InterPro" id="IPR058247">
    <property type="entry name" value="DUF1453"/>
</dbReference>
<dbReference type="AlphaFoldDB" id="A0A8B4QAH6"/>
<feature type="transmembrane region" description="Helical" evidence="1">
    <location>
        <begin position="114"/>
        <end position="132"/>
    </location>
</feature>